<keyword evidence="12" id="KW-0779">Telomere</keyword>
<organism evidence="18 19">
    <name type="scientific">Glarea lozoyensis (strain ATCC 20868 / MF5171)</name>
    <dbReference type="NCBI Taxonomy" id="1116229"/>
    <lineage>
        <taxon>Eukaryota</taxon>
        <taxon>Fungi</taxon>
        <taxon>Dikarya</taxon>
        <taxon>Ascomycota</taxon>
        <taxon>Pezizomycotina</taxon>
        <taxon>Leotiomycetes</taxon>
        <taxon>Helotiales</taxon>
        <taxon>Helotiaceae</taxon>
        <taxon>Glarea</taxon>
    </lineage>
</organism>
<feature type="compositionally biased region" description="Polar residues" evidence="16">
    <location>
        <begin position="542"/>
        <end position="561"/>
    </location>
</feature>
<dbReference type="RefSeq" id="XP_008076002.1">
    <property type="nucleotide sequence ID" value="XM_008077811.1"/>
</dbReference>
<dbReference type="GO" id="GO:0005737">
    <property type="term" value="C:cytoplasm"/>
    <property type="evidence" value="ECO:0007669"/>
    <property type="project" value="UniProtKB-SubCell"/>
</dbReference>
<dbReference type="GeneID" id="19467898"/>
<feature type="compositionally biased region" description="Pro residues" evidence="16">
    <location>
        <begin position="283"/>
        <end position="302"/>
    </location>
</feature>
<feature type="compositionally biased region" description="Low complexity" evidence="16">
    <location>
        <begin position="832"/>
        <end position="850"/>
    </location>
</feature>
<reference evidence="18 19" key="1">
    <citation type="journal article" date="2013" name="BMC Genomics">
        <title>Genomics-driven discovery of the pneumocandin biosynthetic gene cluster in the fungus Glarea lozoyensis.</title>
        <authorList>
            <person name="Chen L."/>
            <person name="Yue Q."/>
            <person name="Zhang X."/>
            <person name="Xiang M."/>
            <person name="Wang C."/>
            <person name="Li S."/>
            <person name="Che Y."/>
            <person name="Ortiz-Lopez F.J."/>
            <person name="Bills G.F."/>
            <person name="Liu X."/>
            <person name="An Z."/>
        </authorList>
    </citation>
    <scope>NUCLEOTIDE SEQUENCE [LARGE SCALE GENOMIC DNA]</scope>
    <source>
        <strain evidence="19">ATCC 20868 / MF5171</strain>
    </source>
</reference>
<evidence type="ECO:0000256" key="8">
    <source>
        <dbReference type="ARBA" id="ARBA00022553"/>
    </source>
</evidence>
<evidence type="ECO:0000256" key="1">
    <source>
        <dbReference type="ARBA" id="ARBA00004123"/>
    </source>
</evidence>
<evidence type="ECO:0000256" key="10">
    <source>
        <dbReference type="ARBA" id="ARBA00022786"/>
    </source>
</evidence>
<evidence type="ECO:0000256" key="2">
    <source>
        <dbReference type="ARBA" id="ARBA00004496"/>
    </source>
</evidence>
<dbReference type="EMBL" id="KE145352">
    <property type="protein sequence ID" value="EPE36687.1"/>
    <property type="molecule type" value="Genomic_DNA"/>
</dbReference>
<feature type="compositionally biased region" description="Basic and acidic residues" evidence="16">
    <location>
        <begin position="192"/>
        <end position="202"/>
    </location>
</feature>
<feature type="compositionally biased region" description="Polar residues" evidence="16">
    <location>
        <begin position="585"/>
        <end position="594"/>
    </location>
</feature>
<gene>
    <name evidence="18" type="ORF">GLAREA_08850</name>
</gene>
<dbReference type="GO" id="GO:0006281">
    <property type="term" value="P:DNA repair"/>
    <property type="evidence" value="ECO:0007669"/>
    <property type="project" value="UniProtKB-KW"/>
</dbReference>
<dbReference type="SUPFAM" id="SSF46934">
    <property type="entry name" value="UBA-like"/>
    <property type="match status" value="1"/>
</dbReference>
<feature type="compositionally biased region" description="Polar residues" evidence="16">
    <location>
        <begin position="512"/>
        <end position="523"/>
    </location>
</feature>
<dbReference type="PANTHER" id="PTHR16308:SF13">
    <property type="entry name" value="PROTEIN LINGERER"/>
    <property type="match status" value="1"/>
</dbReference>
<feature type="compositionally biased region" description="Gly residues" evidence="16">
    <location>
        <begin position="864"/>
        <end position="875"/>
    </location>
</feature>
<dbReference type="GO" id="GO:0003677">
    <property type="term" value="F:DNA binding"/>
    <property type="evidence" value="ECO:0007669"/>
    <property type="project" value="UniProtKB-KW"/>
</dbReference>
<feature type="region of interest" description="Disordered" evidence="16">
    <location>
        <begin position="1"/>
        <end position="58"/>
    </location>
</feature>
<feature type="compositionally biased region" description="Basic and acidic residues" evidence="16">
    <location>
        <begin position="256"/>
        <end position="274"/>
    </location>
</feature>
<feature type="compositionally biased region" description="Low complexity" evidence="16">
    <location>
        <begin position="876"/>
        <end position="898"/>
    </location>
</feature>
<evidence type="ECO:0000256" key="4">
    <source>
        <dbReference type="ARBA" id="ARBA00005491"/>
    </source>
</evidence>
<feature type="compositionally biased region" description="Gly residues" evidence="16">
    <location>
        <begin position="141"/>
        <end position="150"/>
    </location>
</feature>
<feature type="compositionally biased region" description="Acidic residues" evidence="16">
    <location>
        <begin position="402"/>
        <end position="412"/>
    </location>
</feature>
<sequence>MSEVQSRPTATRGRGSARGGRGGFSSRGGRGGGRGHATNGDHATPAIEDEGEVGQLKRQYGSKVTTIKEMFPDWTDEDVVFALQETDGDLETTVGRITDGTIAQWGEVSKGKKDRSRSKAKDISATPFSDSTNQSRPSRGGRAGFDSGRGGRGRGTDRGRGGKARGASVAHTNGSRKENEPTSAAPDTTALDTEKTAEETSKPTESTTNATEEPSWASSVPEPVAAAASAASSVIPAGIKKSWASMFAAPAPTPKKAPENIERPAESVKQEKPAELPVEEPEAPAPSEPSPPIEPVSEPTPAPAVTEEAEASITPSHDELTEDNLEQVLDTSAPAPPPPPQPIRPPPSSGFQASALKATGSGRTASYQRRVLDQEEAVRMPGNREVDRAAVQFGAFNLNGSGDEDVDGDREEPETRGQPPQHSPVAPRASLPPATATPQPAAIPEPAPKQPSAGLPAAPPTAAPGLPSPPSLPSAQSASQQAPPANAQYSQYGRFGQTGAPDQPAAQKSYDAFSQQAPSTQSPFEGYPNQTSQSQPQQNQSGAFSSAPNEYSQYYTADSQRNAYNGFYNQQQQYGQGQEGPGSQHRSYSGFNGPQSESSSQFPQSAAQASQSRYATAGEGQNSGHTTPNPTSQQPGANPGAQPQQGHPQQPQGGNYPYGHPYYSSPYYAAYMNQYQNYGGGNYPGGPYGGKGGLHQQPYQGYGMSPGAPYEQHASSPAAGGFGGSSLHGRDSAIGGGLGEYGRGSTQSSQTPQGLGASGAFGGAAHDAFSRGSPYQGQGQQHYSGNQGSQPSAGDDLKPFGDSKTANGPSPSLSQAGRPGSATNAAPGSALPPSQSQGGYGGYPSHHQQGVHGSQAGSQYSGLAGAGGHQAGGQGHQNSQYGGYQAFGGNYYGNNQQRGGWGGNYGH</sequence>
<feature type="compositionally biased region" description="Polar residues" evidence="16">
    <location>
        <begin position="851"/>
        <end position="861"/>
    </location>
</feature>
<feature type="compositionally biased region" description="Pro residues" evidence="16">
    <location>
        <begin position="334"/>
        <end position="348"/>
    </location>
</feature>
<evidence type="ECO:0000313" key="18">
    <source>
        <dbReference type="EMBL" id="EPE36687.1"/>
    </source>
</evidence>
<feature type="compositionally biased region" description="Pro residues" evidence="16">
    <location>
        <begin position="457"/>
        <end position="472"/>
    </location>
</feature>
<dbReference type="OrthoDB" id="5396806at2759"/>
<keyword evidence="8" id="KW-0597">Phosphoprotein</keyword>
<feature type="region of interest" description="Disordered" evidence="16">
    <location>
        <begin position="679"/>
        <end position="907"/>
    </location>
</feature>
<evidence type="ECO:0000256" key="15">
    <source>
        <dbReference type="ARBA" id="ARBA00023242"/>
    </source>
</evidence>
<accession>S3DE40</accession>
<dbReference type="Proteomes" id="UP000016922">
    <property type="component" value="Unassembled WGS sequence"/>
</dbReference>
<feature type="compositionally biased region" description="Low complexity" evidence="16">
    <location>
        <begin position="473"/>
        <end position="485"/>
    </location>
</feature>
<feature type="compositionally biased region" description="Low complexity" evidence="16">
    <location>
        <begin position="595"/>
        <end position="617"/>
    </location>
</feature>
<keyword evidence="7" id="KW-0963">Cytoplasm</keyword>
<dbReference type="KEGG" id="glz:GLAREA_08850"/>
<feature type="compositionally biased region" description="Polar residues" evidence="16">
    <location>
        <begin position="804"/>
        <end position="826"/>
    </location>
</feature>
<dbReference type="InterPro" id="IPR051833">
    <property type="entry name" value="TC-DDR_regulator"/>
</dbReference>
<evidence type="ECO:0000256" key="12">
    <source>
        <dbReference type="ARBA" id="ARBA00022895"/>
    </source>
</evidence>
<feature type="compositionally biased region" description="Polar residues" evidence="16">
    <location>
        <begin position="744"/>
        <end position="753"/>
    </location>
</feature>
<feature type="compositionally biased region" description="Polar residues" evidence="16">
    <location>
        <begin position="619"/>
        <end position="632"/>
    </location>
</feature>
<evidence type="ECO:0000256" key="13">
    <source>
        <dbReference type="ARBA" id="ARBA00023125"/>
    </source>
</evidence>
<dbReference type="GO" id="GO:0043130">
    <property type="term" value="F:ubiquitin binding"/>
    <property type="evidence" value="ECO:0007669"/>
    <property type="project" value="InterPro"/>
</dbReference>
<keyword evidence="15" id="KW-0539">Nucleus</keyword>
<feature type="region of interest" description="Disordered" evidence="16">
    <location>
        <begin position="249"/>
        <end position="660"/>
    </location>
</feature>
<dbReference type="eggNOG" id="ENOG502S359">
    <property type="taxonomic scope" value="Eukaryota"/>
</dbReference>
<dbReference type="OMA" id="MYQNQFP"/>
<evidence type="ECO:0000313" key="19">
    <source>
        <dbReference type="Proteomes" id="UP000016922"/>
    </source>
</evidence>
<dbReference type="InterPro" id="IPR041803">
    <property type="entry name" value="DEF1_CUE"/>
</dbReference>
<dbReference type="InterPro" id="IPR003892">
    <property type="entry name" value="CUE"/>
</dbReference>
<protein>
    <recommendedName>
        <fullName evidence="5">RNA polymerase II degradation factor 1</fullName>
    </recommendedName>
</protein>
<feature type="compositionally biased region" description="Gly residues" evidence="16">
    <location>
        <begin position="16"/>
        <end position="35"/>
    </location>
</feature>
<feature type="domain" description="CUE" evidence="17">
    <location>
        <begin position="59"/>
        <end position="102"/>
    </location>
</feature>
<dbReference type="CDD" id="cd14368">
    <property type="entry name" value="CUE_DEF1_like"/>
    <property type="match status" value="1"/>
</dbReference>
<dbReference type="PANTHER" id="PTHR16308">
    <property type="entry name" value="UBIQUITIN ASSOCIATED PROTEIN 2-LIKE/LINGERER"/>
    <property type="match status" value="1"/>
</dbReference>
<feature type="compositionally biased region" description="Basic and acidic residues" evidence="16">
    <location>
        <begin position="370"/>
        <end position="388"/>
    </location>
</feature>
<dbReference type="Pfam" id="PF02845">
    <property type="entry name" value="CUE"/>
    <property type="match status" value="1"/>
</dbReference>
<evidence type="ECO:0000256" key="7">
    <source>
        <dbReference type="ARBA" id="ARBA00022490"/>
    </source>
</evidence>
<feature type="compositionally biased region" description="Low complexity" evidence="16">
    <location>
        <begin position="633"/>
        <end position="660"/>
    </location>
</feature>
<feature type="region of interest" description="Disordered" evidence="16">
    <location>
        <begin position="88"/>
        <end position="232"/>
    </location>
</feature>
<feature type="compositionally biased region" description="Polar residues" evidence="16">
    <location>
        <begin position="126"/>
        <end position="137"/>
    </location>
</feature>
<feature type="compositionally biased region" description="Gly residues" evidence="16">
    <location>
        <begin position="679"/>
        <end position="693"/>
    </location>
</feature>
<dbReference type="PROSITE" id="PS51140">
    <property type="entry name" value="CUE"/>
    <property type="match status" value="1"/>
</dbReference>
<proteinExistence type="inferred from homology"/>
<dbReference type="HOGENOM" id="CLU_008092_0_0_1"/>
<keyword evidence="19" id="KW-1185">Reference proteome</keyword>
<evidence type="ECO:0000256" key="16">
    <source>
        <dbReference type="SAM" id="MobiDB-lite"/>
    </source>
</evidence>
<evidence type="ECO:0000256" key="3">
    <source>
        <dbReference type="ARBA" id="ARBA00004574"/>
    </source>
</evidence>
<feature type="compositionally biased region" description="Low complexity" evidence="16">
    <location>
        <begin position="212"/>
        <end position="232"/>
    </location>
</feature>
<keyword evidence="11" id="KW-0832">Ubl conjugation</keyword>
<evidence type="ECO:0000256" key="9">
    <source>
        <dbReference type="ARBA" id="ARBA00022763"/>
    </source>
</evidence>
<keyword evidence="13" id="KW-0238">DNA-binding</keyword>
<dbReference type="GO" id="GO:0005634">
    <property type="term" value="C:nucleus"/>
    <property type="evidence" value="ECO:0007669"/>
    <property type="project" value="UniProtKB-SubCell"/>
</dbReference>
<evidence type="ECO:0000256" key="11">
    <source>
        <dbReference type="ARBA" id="ARBA00022843"/>
    </source>
</evidence>
<evidence type="ECO:0000256" key="6">
    <source>
        <dbReference type="ARBA" id="ARBA00022454"/>
    </source>
</evidence>
<comment type="similarity">
    <text evidence="4">Belongs to the DEF1 family.</text>
</comment>
<evidence type="ECO:0000256" key="5">
    <source>
        <dbReference type="ARBA" id="ARBA00020536"/>
    </source>
</evidence>
<feature type="compositionally biased region" description="Polar residues" evidence="16">
    <location>
        <begin position="773"/>
        <end position="792"/>
    </location>
</feature>
<dbReference type="GO" id="GO:0000781">
    <property type="term" value="C:chromosome, telomeric region"/>
    <property type="evidence" value="ECO:0007669"/>
    <property type="project" value="UniProtKB-SubCell"/>
</dbReference>
<dbReference type="AlphaFoldDB" id="S3DE40"/>
<keyword evidence="14" id="KW-0234">DNA repair</keyword>
<feature type="compositionally biased region" description="Low complexity" evidence="16">
    <location>
        <begin position="562"/>
        <end position="584"/>
    </location>
</feature>
<keyword evidence="9" id="KW-0227">DNA damage</keyword>
<evidence type="ECO:0000256" key="14">
    <source>
        <dbReference type="ARBA" id="ARBA00023204"/>
    </source>
</evidence>
<comment type="subcellular location">
    <subcellularLocation>
        <location evidence="3">Chromosome</location>
        <location evidence="3">Telomere</location>
    </subcellularLocation>
    <subcellularLocation>
        <location evidence="2">Cytoplasm</location>
    </subcellularLocation>
    <subcellularLocation>
        <location evidence="1">Nucleus</location>
    </subcellularLocation>
</comment>
<feature type="compositionally biased region" description="Low complexity" evidence="16">
    <location>
        <begin position="528"/>
        <end position="541"/>
    </location>
</feature>
<name>S3DE40_GLAL2</name>
<dbReference type="InterPro" id="IPR009060">
    <property type="entry name" value="UBA-like_sf"/>
</dbReference>
<keyword evidence="10" id="KW-0833">Ubl conjugation pathway</keyword>
<evidence type="ECO:0000259" key="17">
    <source>
        <dbReference type="PROSITE" id="PS51140"/>
    </source>
</evidence>
<keyword evidence="6" id="KW-0158">Chromosome</keyword>